<dbReference type="CDD" id="cd00060">
    <property type="entry name" value="FHA"/>
    <property type="match status" value="1"/>
</dbReference>
<accession>A0ABQ3UMM1</accession>
<dbReference type="SUPFAM" id="SSF52200">
    <property type="entry name" value="Toll/Interleukin receptor TIR domain"/>
    <property type="match status" value="1"/>
</dbReference>
<dbReference type="InterPro" id="IPR000253">
    <property type="entry name" value="FHA_dom"/>
</dbReference>
<reference evidence="2 3" key="1">
    <citation type="journal article" date="2021" name="Int. J. Syst. Evol. Microbiol.">
        <title>Reticulibacter mediterranei gen. nov., sp. nov., within the new family Reticulibacteraceae fam. nov., and Ktedonospora formicarum gen. nov., sp. nov., Ktedonobacter robiniae sp. nov., Dictyobacter formicarum sp. nov. and Dictyobacter arantiisoli sp. nov., belonging to the class Ktedonobacteria.</title>
        <authorList>
            <person name="Yabe S."/>
            <person name="Zheng Y."/>
            <person name="Wang C.M."/>
            <person name="Sakai Y."/>
            <person name="Abe K."/>
            <person name="Yokota A."/>
            <person name="Donadio S."/>
            <person name="Cavaletti L."/>
            <person name="Monciardini P."/>
        </authorList>
    </citation>
    <scope>NUCLEOTIDE SEQUENCE [LARGE SCALE GENOMIC DNA]</scope>
    <source>
        <strain evidence="2 3">SOSP1-30</strain>
    </source>
</reference>
<gene>
    <name evidence="2" type="ORF">KSB_24690</name>
</gene>
<evidence type="ECO:0000259" key="1">
    <source>
        <dbReference type="PROSITE" id="PS50006"/>
    </source>
</evidence>
<keyword evidence="3" id="KW-1185">Reference proteome</keyword>
<dbReference type="Proteomes" id="UP000654345">
    <property type="component" value="Unassembled WGS sequence"/>
</dbReference>
<evidence type="ECO:0000313" key="2">
    <source>
        <dbReference type="EMBL" id="GHO53994.1"/>
    </source>
</evidence>
<proteinExistence type="predicted"/>
<dbReference type="SUPFAM" id="SSF49879">
    <property type="entry name" value="SMAD/FHA domain"/>
    <property type="match status" value="1"/>
</dbReference>
<dbReference type="InterPro" id="IPR050923">
    <property type="entry name" value="Cell_Proc_Reg/RNA_Proc"/>
</dbReference>
<organism evidence="2 3">
    <name type="scientific">Ktedonobacter robiniae</name>
    <dbReference type="NCBI Taxonomy" id="2778365"/>
    <lineage>
        <taxon>Bacteria</taxon>
        <taxon>Bacillati</taxon>
        <taxon>Chloroflexota</taxon>
        <taxon>Ktedonobacteria</taxon>
        <taxon>Ktedonobacterales</taxon>
        <taxon>Ktedonobacteraceae</taxon>
        <taxon>Ktedonobacter</taxon>
    </lineage>
</organism>
<dbReference type="InterPro" id="IPR008984">
    <property type="entry name" value="SMAD_FHA_dom_sf"/>
</dbReference>
<dbReference type="Gene3D" id="3.40.50.10140">
    <property type="entry name" value="Toll/interleukin-1 receptor homology (TIR) domain"/>
    <property type="match status" value="1"/>
</dbReference>
<feature type="domain" description="FHA" evidence="1">
    <location>
        <begin position="27"/>
        <end position="77"/>
    </location>
</feature>
<dbReference type="Pfam" id="PF13676">
    <property type="entry name" value="TIR_2"/>
    <property type="match status" value="1"/>
</dbReference>
<dbReference type="InterPro" id="IPR000157">
    <property type="entry name" value="TIR_dom"/>
</dbReference>
<dbReference type="Pfam" id="PF00498">
    <property type="entry name" value="FHA"/>
    <property type="match status" value="1"/>
</dbReference>
<protein>
    <recommendedName>
        <fullName evidence="1">FHA domain-containing protein</fullName>
    </recommendedName>
</protein>
<dbReference type="InterPro" id="IPR035897">
    <property type="entry name" value="Toll_tir_struct_dom_sf"/>
</dbReference>
<dbReference type="PROSITE" id="PS50006">
    <property type="entry name" value="FHA_DOMAIN"/>
    <property type="match status" value="1"/>
</dbReference>
<dbReference type="RefSeq" id="WP_201370756.1">
    <property type="nucleotide sequence ID" value="NZ_BNJG01000001.1"/>
</dbReference>
<sequence length="408" mass="46238">MRERQPLASVSVKGQHGNAYRIDQPVTLIGRSSKNDIPLSGDRLVSRRHATLCFEQGKYILTDEDSANGTYINGIKIAPHRPYILRHGAELRIGSNILVFELHDVEMPRIEDIPTVILPVRGVMGSQADEARVAQPGVAAAWQLTSFSPRLIGIGSWNAFFIYLHRPNAAQQVRQDALRLLHEIENDTEESADAGEVLVHPDMNLTIVPEGEGIFFHPRRITLNGMKDWQRATFRFYVKPEQEAKMRTCSIAFYAGPLLLGLLEVPLEFAGKELDTWPPAHENCIQMTTESLNTVYLAYSHEDEVIARAIHKALRTLDLPFLREVEALRREQREGPALEQKLKSASIFQLFWSSNAARSAYIKQEWESALRLAGEHAFLRPVYWEVPLVSPPEELHELHFTYIPANVL</sequence>
<evidence type="ECO:0000313" key="3">
    <source>
        <dbReference type="Proteomes" id="UP000654345"/>
    </source>
</evidence>
<dbReference type="SMART" id="SM00240">
    <property type="entry name" value="FHA"/>
    <property type="match status" value="1"/>
</dbReference>
<name>A0ABQ3UMM1_9CHLR</name>
<dbReference type="Gene3D" id="2.60.200.20">
    <property type="match status" value="1"/>
</dbReference>
<dbReference type="PANTHER" id="PTHR23308">
    <property type="entry name" value="NUCLEAR INHIBITOR OF PROTEIN PHOSPHATASE-1"/>
    <property type="match status" value="1"/>
</dbReference>
<dbReference type="EMBL" id="BNJG01000001">
    <property type="protein sequence ID" value="GHO53994.1"/>
    <property type="molecule type" value="Genomic_DNA"/>
</dbReference>
<comment type="caution">
    <text evidence="2">The sequence shown here is derived from an EMBL/GenBank/DDBJ whole genome shotgun (WGS) entry which is preliminary data.</text>
</comment>